<name>A0ABP0JAY5_9DINO</name>
<keyword evidence="2" id="KW-1185">Reference proteome</keyword>
<evidence type="ECO:0000313" key="1">
    <source>
        <dbReference type="EMBL" id="CAK9011494.1"/>
    </source>
</evidence>
<dbReference type="InterPro" id="IPR011989">
    <property type="entry name" value="ARM-like"/>
</dbReference>
<proteinExistence type="predicted"/>
<dbReference type="Proteomes" id="UP001642464">
    <property type="component" value="Unassembled WGS sequence"/>
</dbReference>
<evidence type="ECO:0000313" key="2">
    <source>
        <dbReference type="Proteomes" id="UP001642464"/>
    </source>
</evidence>
<dbReference type="GO" id="GO:0016301">
    <property type="term" value="F:kinase activity"/>
    <property type="evidence" value="ECO:0007669"/>
    <property type="project" value="UniProtKB-KW"/>
</dbReference>
<comment type="caution">
    <text evidence="1">The sequence shown here is derived from an EMBL/GenBank/DDBJ whole genome shotgun (WGS) entry which is preliminary data.</text>
</comment>
<accession>A0ABP0JAY5</accession>
<dbReference type="Gene3D" id="1.25.10.10">
    <property type="entry name" value="Leucine-rich Repeat Variant"/>
    <property type="match status" value="2"/>
</dbReference>
<dbReference type="PANTHER" id="PTHR46464">
    <property type="entry name" value="ANK_REP_REGION DOMAIN-CONTAINING PROTEIN"/>
    <property type="match status" value="1"/>
</dbReference>
<protein>
    <submittedName>
        <fullName evidence="1">Serine/threonine-protein kinase sepA (Septase A)</fullName>
    </submittedName>
</protein>
<dbReference type="InterPro" id="IPR043379">
    <property type="entry name" value="ANKAR"/>
</dbReference>
<sequence>MQHGAVPIVEMLQVPEIELQNSVLKVVNQIVAEGNRDFQELFSMVGLIPGVIKFAHTDCQKYLRAEVGKFISHLCKSSESSLQMLVACGGLEAIVQLISSEYFYNRDLVYPALDDVNTVLQGSHSRDLCRILAKHGICDHLVLLIDTLASDMGNYHQERATIYLRLVVSLLVKIAKTGDAVVKAYMAKATVLEGLIASLEFLSPPLVLEICQIFTELSTEPSVLNMLENSGLVPVMVNYMTVPAIISDSRNSLEPQDVCTQCLLALSNLCKLSRPRQEQAALAGAIPKLQAIVERQRHPWREHAFLLLCEMTCASLATRKKLWDSNGASFLVRSLAQESTQVPALEALVGWFGVKEHHANWCKNLETLLLKGPDFLMRLLKIFKCQDSALFLKILDPLLKLVTCSPETRTQLANFEDFLLELLRRLEADEDERPSGHLASCWKGKHMKTRWRFKKSSNNLTDTVDVVVPCSPCPEKKSVVTS</sequence>
<dbReference type="PANTHER" id="PTHR46464:SF2">
    <property type="entry name" value="ANKYRIN AND ARMADILLO REPEAT-CONTAINING PROTEIN"/>
    <property type="match status" value="1"/>
</dbReference>
<keyword evidence="1" id="KW-0808">Transferase</keyword>
<dbReference type="EMBL" id="CAXAMM010006557">
    <property type="protein sequence ID" value="CAK9011494.1"/>
    <property type="molecule type" value="Genomic_DNA"/>
</dbReference>
<organism evidence="1 2">
    <name type="scientific">Durusdinium trenchii</name>
    <dbReference type="NCBI Taxonomy" id="1381693"/>
    <lineage>
        <taxon>Eukaryota</taxon>
        <taxon>Sar</taxon>
        <taxon>Alveolata</taxon>
        <taxon>Dinophyceae</taxon>
        <taxon>Suessiales</taxon>
        <taxon>Symbiodiniaceae</taxon>
        <taxon>Durusdinium</taxon>
    </lineage>
</organism>
<gene>
    <name evidence="1" type="ORF">SCF082_LOCUS11116</name>
</gene>
<reference evidence="1 2" key="1">
    <citation type="submission" date="2024-02" db="EMBL/GenBank/DDBJ databases">
        <authorList>
            <person name="Chen Y."/>
            <person name="Shah S."/>
            <person name="Dougan E. K."/>
            <person name="Thang M."/>
            <person name="Chan C."/>
        </authorList>
    </citation>
    <scope>NUCLEOTIDE SEQUENCE [LARGE SCALE GENOMIC DNA]</scope>
</reference>
<keyword evidence="1" id="KW-0418">Kinase</keyword>
<dbReference type="SUPFAM" id="SSF48371">
    <property type="entry name" value="ARM repeat"/>
    <property type="match status" value="1"/>
</dbReference>
<dbReference type="InterPro" id="IPR016024">
    <property type="entry name" value="ARM-type_fold"/>
</dbReference>